<dbReference type="EMBL" id="LLXI01001156">
    <property type="protein sequence ID" value="PKY52188.1"/>
    <property type="molecule type" value="Genomic_DNA"/>
</dbReference>
<dbReference type="Proteomes" id="UP000234323">
    <property type="component" value="Unassembled WGS sequence"/>
</dbReference>
<name>A0A2I1GZX7_9GLOM</name>
<dbReference type="InterPro" id="IPR058524">
    <property type="entry name" value="DUF8211"/>
</dbReference>
<evidence type="ECO:0000256" key="1">
    <source>
        <dbReference type="SAM" id="MobiDB-lite"/>
    </source>
</evidence>
<evidence type="ECO:0000313" key="4">
    <source>
        <dbReference type="Proteomes" id="UP000234323"/>
    </source>
</evidence>
<dbReference type="AlphaFoldDB" id="A0A2I1GZX7"/>
<feature type="compositionally biased region" description="Polar residues" evidence="1">
    <location>
        <begin position="679"/>
        <end position="688"/>
    </location>
</feature>
<comment type="caution">
    <text evidence="3">The sequence shown here is derived from an EMBL/GenBank/DDBJ whole genome shotgun (WGS) entry which is preliminary data.</text>
</comment>
<dbReference type="VEuPathDB" id="FungiDB:RhiirFUN_021577"/>
<protein>
    <recommendedName>
        <fullName evidence="2">DUF8211 domain-containing protein</fullName>
    </recommendedName>
</protein>
<evidence type="ECO:0000313" key="3">
    <source>
        <dbReference type="EMBL" id="PKY52188.1"/>
    </source>
</evidence>
<dbReference type="VEuPathDB" id="FungiDB:FUN_011482"/>
<feature type="region of interest" description="Disordered" evidence="1">
    <location>
        <begin position="669"/>
        <end position="710"/>
    </location>
</feature>
<dbReference type="Pfam" id="PF26638">
    <property type="entry name" value="DUF8211"/>
    <property type="match status" value="1"/>
</dbReference>
<feature type="compositionally biased region" description="Polar residues" evidence="1">
    <location>
        <begin position="82"/>
        <end position="98"/>
    </location>
</feature>
<dbReference type="VEuPathDB" id="FungiDB:RhiirA1_500414"/>
<accession>A0A2I1GZX7</accession>
<keyword evidence="4" id="KW-1185">Reference proteome</keyword>
<feature type="domain" description="DUF8211" evidence="2">
    <location>
        <begin position="355"/>
        <end position="491"/>
    </location>
</feature>
<evidence type="ECO:0000259" key="2">
    <source>
        <dbReference type="Pfam" id="PF26638"/>
    </source>
</evidence>
<proteinExistence type="predicted"/>
<feature type="compositionally biased region" description="Basic and acidic residues" evidence="1">
    <location>
        <begin position="421"/>
        <end position="436"/>
    </location>
</feature>
<feature type="region of interest" description="Disordered" evidence="1">
    <location>
        <begin position="414"/>
        <end position="448"/>
    </location>
</feature>
<feature type="compositionally biased region" description="Basic and acidic residues" evidence="1">
    <location>
        <begin position="101"/>
        <end position="111"/>
    </location>
</feature>
<feature type="region of interest" description="Disordered" evidence="1">
    <location>
        <begin position="69"/>
        <end position="123"/>
    </location>
</feature>
<gene>
    <name evidence="3" type="ORF">RhiirA4_469669</name>
</gene>
<organism evidence="3 4">
    <name type="scientific">Rhizophagus irregularis</name>
    <dbReference type="NCBI Taxonomy" id="588596"/>
    <lineage>
        <taxon>Eukaryota</taxon>
        <taxon>Fungi</taxon>
        <taxon>Fungi incertae sedis</taxon>
        <taxon>Mucoromycota</taxon>
        <taxon>Glomeromycotina</taxon>
        <taxon>Glomeromycetes</taxon>
        <taxon>Glomerales</taxon>
        <taxon>Glomeraceae</taxon>
        <taxon>Rhizophagus</taxon>
    </lineage>
</organism>
<reference evidence="3 4" key="1">
    <citation type="submission" date="2015-10" db="EMBL/GenBank/DDBJ databases">
        <title>Genome analyses suggest a sexual origin of heterokaryosis in a supposedly ancient asexual fungus.</title>
        <authorList>
            <person name="Ropars J."/>
            <person name="Sedzielewska K."/>
            <person name="Noel J."/>
            <person name="Charron P."/>
            <person name="Farinelli L."/>
            <person name="Marton T."/>
            <person name="Kruger M."/>
            <person name="Pelin A."/>
            <person name="Brachmann A."/>
            <person name="Corradi N."/>
        </authorList>
    </citation>
    <scope>NUCLEOTIDE SEQUENCE [LARGE SCALE GENOMIC DNA]</scope>
    <source>
        <strain evidence="3 4">A4</strain>
    </source>
</reference>
<sequence>MTSFKHINIDWSTPSSSFIQVDAYTKTPVADLYNIKHNHTSLNVLSTQDILYYDIDIYLKFYKRSLPKEEPLPPQEDFPSPINATHNENAFSSLNAPTTIPRDHNTPKNDLPDTYPSTDVVTPSKKNITSPFPSSTHNVSEINNTPLLVSFKKFHVTHKQRSGYNKIYECRRSRSFFFELVDQIPDTNDIHLRIHTNDYHMLSNPIRYTSTSKLPNAKYQISKGLQHFFSGQRVIPRRIQHKYFNLIRKKLLERIDMIKSRVQKIDQHNRSTKTFFNFSYKRYRFYFGIYVSCDQEIKSDFNQSTCRIPSPIIMSNHRHACGAHFKNIYRDITVASSKEKTTDLPISPANTKITHANLLHARWSSKYTKKVQSNRTGRSYNVSYSARGLNELKVSSYKHIYSKRLTNFQTSLSGHSNVAKKQNERFERSERRRFNQDRLSTSKDLNPSDKARIGRRTRFLFSGIREIKIPIKHLQYKKARKIFWQKDYKFLLPYDGLMPTVEPYNPRPKGFIPMKYRDIIPPDPIYTKNGSFIVPGSREWYTHMYKLEKIVRLTPIWEKEEKERQQLILDHGSSAKHHDLRQDMKMRLTELNDLYHEGLIIYRNDLIENGKSTHPNYYGYVDNLYRTTEDNYKNFMVRYNNKRNCYRDDFKKRLNTKKGRMNDETKRIEHRPNKRDCPSSFSTIDTSSPPLPKKPRCGERPLSILTKSSY</sequence>